<comment type="caution">
    <text evidence="1">The sequence shown here is derived from an EMBL/GenBank/DDBJ whole genome shotgun (WGS) entry which is preliminary data.</text>
</comment>
<evidence type="ECO:0000313" key="2">
    <source>
        <dbReference type="Proteomes" id="UP001500729"/>
    </source>
</evidence>
<name>A0ABN1D8V8_SACER</name>
<sequence>MFHSRPPRPAGQARHCASDYFLDFERVGYGVLAVGHDVVAHRARDPHGGYRPSEVLFYR</sequence>
<accession>A0ABN1D8V8</accession>
<evidence type="ECO:0000313" key="1">
    <source>
        <dbReference type="EMBL" id="GAA0537466.1"/>
    </source>
</evidence>
<protein>
    <submittedName>
        <fullName evidence="1">Uncharacterized protein</fullName>
    </submittedName>
</protein>
<keyword evidence="2" id="KW-1185">Reference proteome</keyword>
<dbReference type="Proteomes" id="UP001500729">
    <property type="component" value="Unassembled WGS sequence"/>
</dbReference>
<gene>
    <name evidence="1" type="ORF">GCM10009533_40850</name>
</gene>
<organism evidence="1 2">
    <name type="scientific">Saccharopolyspora erythraea</name>
    <name type="common">Streptomyces erythraeus</name>
    <dbReference type="NCBI Taxonomy" id="1836"/>
    <lineage>
        <taxon>Bacteria</taxon>
        <taxon>Bacillati</taxon>
        <taxon>Actinomycetota</taxon>
        <taxon>Actinomycetes</taxon>
        <taxon>Pseudonocardiales</taxon>
        <taxon>Pseudonocardiaceae</taxon>
        <taxon>Saccharopolyspora</taxon>
    </lineage>
</organism>
<reference evidence="1 2" key="1">
    <citation type="journal article" date="2019" name="Int. J. Syst. Evol. Microbiol.">
        <title>The Global Catalogue of Microorganisms (GCM) 10K type strain sequencing project: providing services to taxonomists for standard genome sequencing and annotation.</title>
        <authorList>
            <consortium name="The Broad Institute Genomics Platform"/>
            <consortium name="The Broad Institute Genome Sequencing Center for Infectious Disease"/>
            <person name="Wu L."/>
            <person name="Ma J."/>
        </authorList>
    </citation>
    <scope>NUCLEOTIDE SEQUENCE [LARGE SCALE GENOMIC DNA]</scope>
    <source>
        <strain evidence="1 2">JCM 10303</strain>
    </source>
</reference>
<dbReference type="EMBL" id="BAAAGS010000027">
    <property type="protein sequence ID" value="GAA0537466.1"/>
    <property type="molecule type" value="Genomic_DNA"/>
</dbReference>
<proteinExistence type="predicted"/>